<organism evidence="8 9">
    <name type="scientific">Nocardia rhizosphaerae</name>
    <dbReference type="NCBI Taxonomy" id="1691571"/>
    <lineage>
        <taxon>Bacteria</taxon>
        <taxon>Bacillati</taxon>
        <taxon>Actinomycetota</taxon>
        <taxon>Actinomycetes</taxon>
        <taxon>Mycobacteriales</taxon>
        <taxon>Nocardiaceae</taxon>
        <taxon>Nocardia</taxon>
    </lineage>
</organism>
<evidence type="ECO:0000313" key="9">
    <source>
        <dbReference type="Proteomes" id="UP001595767"/>
    </source>
</evidence>
<name>A0ABV8LE09_9NOCA</name>
<comment type="caution">
    <text evidence="8">The sequence shown here is derived from an EMBL/GenBank/DDBJ whole genome shotgun (WGS) entry which is preliminary data.</text>
</comment>
<protein>
    <submittedName>
        <fullName evidence="8">NAD(P)/FAD-dependent oxidoreductase</fullName>
        <ecNumber evidence="8">1.6.5.-</ecNumber>
    </submittedName>
</protein>
<keyword evidence="5 8" id="KW-0560">Oxidoreductase</keyword>
<dbReference type="GO" id="GO:0016491">
    <property type="term" value="F:oxidoreductase activity"/>
    <property type="evidence" value="ECO:0007669"/>
    <property type="project" value="UniProtKB-KW"/>
</dbReference>
<dbReference type="Proteomes" id="UP001595767">
    <property type="component" value="Unassembled WGS sequence"/>
</dbReference>
<gene>
    <name evidence="8" type="ORF">ACFOW8_26480</name>
</gene>
<keyword evidence="9" id="KW-1185">Reference proteome</keyword>
<feature type="region of interest" description="Disordered" evidence="6">
    <location>
        <begin position="388"/>
        <end position="411"/>
    </location>
</feature>
<keyword evidence="3" id="KW-0285">Flavoprotein</keyword>
<evidence type="ECO:0000256" key="3">
    <source>
        <dbReference type="ARBA" id="ARBA00022630"/>
    </source>
</evidence>
<dbReference type="PRINTS" id="PR00368">
    <property type="entry name" value="FADPNR"/>
</dbReference>
<dbReference type="Gene3D" id="3.50.50.100">
    <property type="match status" value="1"/>
</dbReference>
<evidence type="ECO:0000313" key="8">
    <source>
        <dbReference type="EMBL" id="MFC4128480.1"/>
    </source>
</evidence>
<comment type="similarity">
    <text evidence="2">Belongs to the NADH dehydrogenase family.</text>
</comment>
<dbReference type="PANTHER" id="PTHR42913:SF3">
    <property type="entry name" value="64 KDA MITOCHONDRIAL NADH DEHYDROGENASE (EUROFUNG)"/>
    <property type="match status" value="1"/>
</dbReference>
<dbReference type="EMBL" id="JBHSBA010000015">
    <property type="protein sequence ID" value="MFC4128480.1"/>
    <property type="molecule type" value="Genomic_DNA"/>
</dbReference>
<evidence type="ECO:0000256" key="6">
    <source>
        <dbReference type="SAM" id="MobiDB-lite"/>
    </source>
</evidence>
<dbReference type="SUPFAM" id="SSF51905">
    <property type="entry name" value="FAD/NAD(P)-binding domain"/>
    <property type="match status" value="1"/>
</dbReference>
<comment type="cofactor">
    <cofactor evidence="1">
        <name>FAD</name>
        <dbReference type="ChEBI" id="CHEBI:57692"/>
    </cofactor>
</comment>
<dbReference type="EC" id="1.6.5.-" evidence="8"/>
<evidence type="ECO:0000256" key="4">
    <source>
        <dbReference type="ARBA" id="ARBA00022827"/>
    </source>
</evidence>
<dbReference type="RefSeq" id="WP_378554248.1">
    <property type="nucleotide sequence ID" value="NZ_JBHSBA010000015.1"/>
</dbReference>
<dbReference type="PRINTS" id="PR00469">
    <property type="entry name" value="PNDRDTASEII"/>
</dbReference>
<sequence length="411" mass="42280">MAITTGNRSGTPHRIVVLGAGYAGVLAANRTLSTLAKAGPHAPACTITVVNPRPDFVERIRLHEVAAGTRATAATPLTRVLHPDVRLLVGSAALIDPAAKLVDVAVGGDTTPVPYDTLVYAVGSGADRGVAGIAEHTFRIPTPESAARMSPSLRNLPEGARVVIVGGGPTGVETAAEIAAAHPRLRTELVSAGAVLDFMRPAARRKVTAQLERQGVTLRPDTSIDQVVDGALITTTGARIGFDACAWAAAFGVPDLAVRSGLTTDPAGRLRVDETLTSIDHPDIIGAGDAVTAPPSVADHLRMGCATALPLGGHAAAVVLARLHGDSPQPLSIGFVAQCLSLGRKSGYIQFVRADDSPRALSLGGRSAAKFKEWICAMTLDSLIEERRKPGAYKAPKGPSPTAARPAGVGS</sequence>
<reference evidence="9" key="1">
    <citation type="journal article" date="2019" name="Int. J. Syst. Evol. Microbiol.">
        <title>The Global Catalogue of Microorganisms (GCM) 10K type strain sequencing project: providing services to taxonomists for standard genome sequencing and annotation.</title>
        <authorList>
            <consortium name="The Broad Institute Genomics Platform"/>
            <consortium name="The Broad Institute Genome Sequencing Center for Infectious Disease"/>
            <person name="Wu L."/>
            <person name="Ma J."/>
        </authorList>
    </citation>
    <scope>NUCLEOTIDE SEQUENCE [LARGE SCALE GENOMIC DNA]</scope>
    <source>
        <strain evidence="9">CGMCC 4.7204</strain>
    </source>
</reference>
<dbReference type="InterPro" id="IPR051169">
    <property type="entry name" value="NADH-Q_oxidoreductase"/>
</dbReference>
<evidence type="ECO:0000256" key="2">
    <source>
        <dbReference type="ARBA" id="ARBA00005272"/>
    </source>
</evidence>
<dbReference type="PANTHER" id="PTHR42913">
    <property type="entry name" value="APOPTOSIS-INDUCING FACTOR 1"/>
    <property type="match status" value="1"/>
</dbReference>
<keyword evidence="4" id="KW-0274">FAD</keyword>
<proteinExistence type="inferred from homology"/>
<evidence type="ECO:0000259" key="7">
    <source>
        <dbReference type="Pfam" id="PF07992"/>
    </source>
</evidence>
<feature type="domain" description="FAD/NAD(P)-binding" evidence="7">
    <location>
        <begin position="14"/>
        <end position="297"/>
    </location>
</feature>
<evidence type="ECO:0000256" key="1">
    <source>
        <dbReference type="ARBA" id="ARBA00001974"/>
    </source>
</evidence>
<dbReference type="Pfam" id="PF07992">
    <property type="entry name" value="Pyr_redox_2"/>
    <property type="match status" value="1"/>
</dbReference>
<accession>A0ABV8LE09</accession>
<dbReference type="InterPro" id="IPR036188">
    <property type="entry name" value="FAD/NAD-bd_sf"/>
</dbReference>
<evidence type="ECO:0000256" key="5">
    <source>
        <dbReference type="ARBA" id="ARBA00023002"/>
    </source>
</evidence>
<dbReference type="InterPro" id="IPR023753">
    <property type="entry name" value="FAD/NAD-binding_dom"/>
</dbReference>